<gene>
    <name evidence="2" type="ORF">DID88_002586</name>
</gene>
<dbReference type="EMBL" id="QKRW01000026">
    <property type="protein sequence ID" value="RAL62100.1"/>
    <property type="molecule type" value="Genomic_DNA"/>
</dbReference>
<dbReference type="Proteomes" id="UP000249056">
    <property type="component" value="Unassembled WGS sequence"/>
</dbReference>
<proteinExistence type="predicted"/>
<name>A0A395IP83_9HELO</name>
<comment type="caution">
    <text evidence="2">The sequence shown here is derived from an EMBL/GenBank/DDBJ whole genome shotgun (WGS) entry which is preliminary data.</text>
</comment>
<evidence type="ECO:0000313" key="3">
    <source>
        <dbReference type="Proteomes" id="UP000249056"/>
    </source>
</evidence>
<accession>A0A395IP83</accession>
<sequence length="112" mass="12627">MYVNPSPTIVNEQANNYQISTEDLMNMFRTRQRRALGMSGWALFTERPKLRGKRKKRADSGLNESGPELKKQRVSGDLGYGDDPDIHVMQTPIDTNEREGMETGAYAGFSEA</sequence>
<protein>
    <submittedName>
        <fullName evidence="2">Uncharacterized protein</fullName>
    </submittedName>
</protein>
<reference evidence="2 3" key="1">
    <citation type="submission" date="2018-06" db="EMBL/GenBank/DDBJ databases">
        <title>Genome Sequence of the Brown Rot Fungal Pathogen Monilinia fructigena.</title>
        <authorList>
            <person name="Landi L."/>
            <person name="De Miccolis Angelini R.M."/>
            <person name="Pollastro S."/>
            <person name="Abate D."/>
            <person name="Faretra F."/>
            <person name="Romanazzi G."/>
        </authorList>
    </citation>
    <scope>NUCLEOTIDE SEQUENCE [LARGE SCALE GENOMIC DNA]</scope>
    <source>
        <strain evidence="2 3">Mfrg269</strain>
    </source>
</reference>
<dbReference type="OrthoDB" id="3535741at2759"/>
<organism evidence="2 3">
    <name type="scientific">Monilinia fructigena</name>
    <dbReference type="NCBI Taxonomy" id="38457"/>
    <lineage>
        <taxon>Eukaryota</taxon>
        <taxon>Fungi</taxon>
        <taxon>Dikarya</taxon>
        <taxon>Ascomycota</taxon>
        <taxon>Pezizomycotina</taxon>
        <taxon>Leotiomycetes</taxon>
        <taxon>Helotiales</taxon>
        <taxon>Sclerotiniaceae</taxon>
        <taxon>Monilinia</taxon>
    </lineage>
</organism>
<evidence type="ECO:0000256" key="1">
    <source>
        <dbReference type="SAM" id="MobiDB-lite"/>
    </source>
</evidence>
<feature type="region of interest" description="Disordered" evidence="1">
    <location>
        <begin position="47"/>
        <end position="100"/>
    </location>
</feature>
<evidence type="ECO:0000313" key="2">
    <source>
        <dbReference type="EMBL" id="RAL62100.1"/>
    </source>
</evidence>
<dbReference type="AlphaFoldDB" id="A0A395IP83"/>
<keyword evidence="3" id="KW-1185">Reference proteome</keyword>